<proteinExistence type="predicted"/>
<dbReference type="GO" id="GO:0005737">
    <property type="term" value="C:cytoplasm"/>
    <property type="evidence" value="ECO:0007669"/>
    <property type="project" value="TreeGrafter"/>
</dbReference>
<evidence type="ECO:0000256" key="4">
    <source>
        <dbReference type="ARBA" id="ARBA00023235"/>
    </source>
</evidence>
<keyword evidence="4 5" id="KW-0413">Isomerase</keyword>
<reference evidence="7" key="1">
    <citation type="submission" date="2015-07" db="EMBL/GenBank/DDBJ databases">
        <title>Adaptation to a free-living lifestyle via gene acquisitions in the diplomonad Trepomonas sp. PC1.</title>
        <authorList>
            <person name="Xu F."/>
            <person name="Jerlstrom-Hultqvist J."/>
            <person name="Kolisko M."/>
            <person name="Simpson A.G.B."/>
            <person name="Roger A.J."/>
            <person name="Svard S.G."/>
            <person name="Andersson J.O."/>
        </authorList>
    </citation>
    <scope>NUCLEOTIDE SEQUENCE</scope>
    <source>
        <strain evidence="7">PC1</strain>
    </source>
</reference>
<protein>
    <recommendedName>
        <fullName evidence="2 5">peptidylprolyl isomerase</fullName>
        <ecNumber evidence="2 5">5.2.1.8</ecNumber>
    </recommendedName>
</protein>
<accession>A0A146K668</accession>
<dbReference type="PROSITE" id="PS50059">
    <property type="entry name" value="FKBP_PPIASE"/>
    <property type="match status" value="1"/>
</dbReference>
<evidence type="ECO:0000259" key="6">
    <source>
        <dbReference type="PROSITE" id="PS50059"/>
    </source>
</evidence>
<feature type="domain" description="PPIase FKBP-type" evidence="6">
    <location>
        <begin position="16"/>
        <end position="93"/>
    </location>
</feature>
<dbReference type="PANTHER" id="PTHR10516:SF443">
    <property type="entry name" value="FK506-BINDING PROTEIN 59-RELATED"/>
    <property type="match status" value="1"/>
</dbReference>
<dbReference type="Pfam" id="PF00254">
    <property type="entry name" value="FKBP_C"/>
    <property type="match status" value="1"/>
</dbReference>
<keyword evidence="3 5" id="KW-0697">Rotamase</keyword>
<dbReference type="EMBL" id="GDID01005271">
    <property type="protein sequence ID" value="JAP91335.1"/>
    <property type="molecule type" value="Transcribed_RNA"/>
</dbReference>
<dbReference type="InterPro" id="IPR050689">
    <property type="entry name" value="FKBP-type_PPIase"/>
</dbReference>
<feature type="non-terminal residue" evidence="7">
    <location>
        <position position="1"/>
    </location>
</feature>
<organism evidence="7">
    <name type="scientific">Trepomonas sp. PC1</name>
    <dbReference type="NCBI Taxonomy" id="1076344"/>
    <lineage>
        <taxon>Eukaryota</taxon>
        <taxon>Metamonada</taxon>
        <taxon>Diplomonadida</taxon>
        <taxon>Hexamitidae</taxon>
        <taxon>Hexamitinae</taxon>
        <taxon>Trepomonas</taxon>
    </lineage>
</organism>
<evidence type="ECO:0000256" key="2">
    <source>
        <dbReference type="ARBA" id="ARBA00013194"/>
    </source>
</evidence>
<dbReference type="EC" id="5.2.1.8" evidence="2 5"/>
<dbReference type="AlphaFoldDB" id="A0A146K668"/>
<dbReference type="GO" id="GO:0003755">
    <property type="term" value="F:peptidyl-prolyl cis-trans isomerase activity"/>
    <property type="evidence" value="ECO:0007669"/>
    <property type="project" value="UniProtKB-KW"/>
</dbReference>
<evidence type="ECO:0000256" key="5">
    <source>
        <dbReference type="PROSITE-ProRule" id="PRU00277"/>
    </source>
</evidence>
<dbReference type="InterPro" id="IPR001179">
    <property type="entry name" value="PPIase_FKBP_dom"/>
</dbReference>
<gene>
    <name evidence="7" type="ORF">TPC1_17082</name>
</gene>
<comment type="catalytic activity">
    <reaction evidence="1 5">
        <text>[protein]-peptidylproline (omega=180) = [protein]-peptidylproline (omega=0)</text>
        <dbReference type="Rhea" id="RHEA:16237"/>
        <dbReference type="Rhea" id="RHEA-COMP:10747"/>
        <dbReference type="Rhea" id="RHEA-COMP:10748"/>
        <dbReference type="ChEBI" id="CHEBI:83833"/>
        <dbReference type="ChEBI" id="CHEBI:83834"/>
        <dbReference type="EC" id="5.2.1.8"/>
    </reaction>
</comment>
<dbReference type="SUPFAM" id="SSF54534">
    <property type="entry name" value="FKBP-like"/>
    <property type="match status" value="1"/>
</dbReference>
<feature type="non-terminal residue" evidence="7">
    <location>
        <position position="93"/>
    </location>
</feature>
<evidence type="ECO:0000313" key="7">
    <source>
        <dbReference type="EMBL" id="JAP91335.1"/>
    </source>
</evidence>
<sequence>TKKIIKEGFGKQPLKGQQIKINYSAYYLTDESKIIFDSSEQRNSSFICRLGIGQLVKGLDEAILQMKEGEHSLIFVPSIYAYGQTGLSHQVPA</sequence>
<dbReference type="InterPro" id="IPR046357">
    <property type="entry name" value="PPIase_dom_sf"/>
</dbReference>
<evidence type="ECO:0000256" key="1">
    <source>
        <dbReference type="ARBA" id="ARBA00000971"/>
    </source>
</evidence>
<dbReference type="PANTHER" id="PTHR10516">
    <property type="entry name" value="PEPTIDYL-PROLYL CIS-TRANS ISOMERASE"/>
    <property type="match status" value="1"/>
</dbReference>
<evidence type="ECO:0000256" key="3">
    <source>
        <dbReference type="ARBA" id="ARBA00023110"/>
    </source>
</evidence>
<dbReference type="Gene3D" id="3.10.50.40">
    <property type="match status" value="1"/>
</dbReference>
<name>A0A146K668_9EUKA</name>